<proteinExistence type="predicted"/>
<dbReference type="PROSITE" id="PS51257">
    <property type="entry name" value="PROKAR_LIPOPROTEIN"/>
    <property type="match status" value="1"/>
</dbReference>
<dbReference type="SUPFAM" id="SSF47090">
    <property type="entry name" value="PGBD-like"/>
    <property type="match status" value="1"/>
</dbReference>
<dbReference type="Gene3D" id="1.10.101.10">
    <property type="entry name" value="PGBD-like superfamily/PGBD"/>
    <property type="match status" value="1"/>
</dbReference>
<dbReference type="InterPro" id="IPR002477">
    <property type="entry name" value="Peptidoglycan-bd-like"/>
</dbReference>
<evidence type="ECO:0000259" key="1">
    <source>
        <dbReference type="Pfam" id="PF01471"/>
    </source>
</evidence>
<evidence type="ECO:0000313" key="3">
    <source>
        <dbReference type="EMBL" id="CAB4953934.1"/>
    </source>
</evidence>
<dbReference type="EMBL" id="CAFBMT010000027">
    <property type="protein sequence ID" value="CAB4953934.1"/>
    <property type="molecule type" value="Genomic_DNA"/>
</dbReference>
<dbReference type="AlphaFoldDB" id="A0A6J6SYF5"/>
<sequence>MHRSAIAAFRITLMALLCLGGAAACSSETRSSARATTSASTTSASTTSASTSTTSSLAAATSIPATASTTAPFTCLRTPAAWDDNVRLGDCDTHGYVRTIEDRLNVLGFPCTADDQFRADTDTAVRNFQTARGLTADGQVGPNTWAALTEGGIGD</sequence>
<organism evidence="2">
    <name type="scientific">freshwater metagenome</name>
    <dbReference type="NCBI Taxonomy" id="449393"/>
    <lineage>
        <taxon>unclassified sequences</taxon>
        <taxon>metagenomes</taxon>
        <taxon>ecological metagenomes</taxon>
    </lineage>
</organism>
<dbReference type="InterPro" id="IPR036365">
    <property type="entry name" value="PGBD-like_sf"/>
</dbReference>
<evidence type="ECO:0000313" key="2">
    <source>
        <dbReference type="EMBL" id="CAB4739870.1"/>
    </source>
</evidence>
<accession>A0A6J6SYF5</accession>
<protein>
    <submittedName>
        <fullName evidence="2">Unannotated protein</fullName>
    </submittedName>
</protein>
<dbReference type="EMBL" id="CAEZYF010000024">
    <property type="protein sequence ID" value="CAB4739870.1"/>
    <property type="molecule type" value="Genomic_DNA"/>
</dbReference>
<dbReference type="Pfam" id="PF01471">
    <property type="entry name" value="PG_binding_1"/>
    <property type="match status" value="1"/>
</dbReference>
<dbReference type="InterPro" id="IPR036366">
    <property type="entry name" value="PGBDSf"/>
</dbReference>
<reference evidence="2" key="1">
    <citation type="submission" date="2020-05" db="EMBL/GenBank/DDBJ databases">
        <authorList>
            <person name="Chiriac C."/>
            <person name="Salcher M."/>
            <person name="Ghai R."/>
            <person name="Kavagutti S V."/>
        </authorList>
    </citation>
    <scope>NUCLEOTIDE SEQUENCE</scope>
</reference>
<name>A0A6J6SYF5_9ZZZZ</name>
<feature type="domain" description="Peptidoglycan binding-like" evidence="1">
    <location>
        <begin position="96"/>
        <end position="148"/>
    </location>
</feature>
<gene>
    <name evidence="2" type="ORF">UFOPK2656_02812</name>
    <name evidence="3" type="ORF">UFOPK3651_03045</name>
</gene>